<proteinExistence type="predicted"/>
<feature type="transmembrane region" description="Helical" evidence="1">
    <location>
        <begin position="14"/>
        <end position="36"/>
    </location>
</feature>
<dbReference type="AlphaFoldDB" id="A0A2U9QI78"/>
<evidence type="ECO:0000313" key="2">
    <source>
        <dbReference type="EMBL" id="AWU47362.1"/>
    </source>
</evidence>
<dbReference type="EMBL" id="CP020572">
    <property type="protein sequence ID" value="AWU47362.1"/>
    <property type="molecule type" value="Genomic_DNA"/>
</dbReference>
<protein>
    <submittedName>
        <fullName evidence="2">Uncharacterized protein</fullName>
    </submittedName>
</protein>
<geneLocation type="plasmid" evidence="2">
    <name>p61</name>
</geneLocation>
<reference evidence="2" key="1">
    <citation type="submission" date="2018-06" db="EMBL/GenBank/DDBJ databases">
        <authorList>
            <person name="Zhirakovskaya E."/>
        </authorList>
    </citation>
    <scope>NUCLEOTIDE SEQUENCE</scope>
    <source>
        <strain evidence="2">YT-1</strain>
        <plasmid evidence="2">p61</plasmid>
    </source>
</reference>
<keyword evidence="2" id="KW-0614">Plasmid</keyword>
<feature type="transmembrane region" description="Helical" evidence="1">
    <location>
        <begin position="83"/>
        <end position="108"/>
    </location>
</feature>
<evidence type="ECO:0000256" key="1">
    <source>
        <dbReference type="SAM" id="Phobius"/>
    </source>
</evidence>
<keyword evidence="1" id="KW-1133">Transmembrane helix</keyword>
<keyword evidence="1" id="KW-0812">Transmembrane</keyword>
<feature type="transmembrane region" description="Helical" evidence="1">
    <location>
        <begin position="43"/>
        <end position="63"/>
    </location>
</feature>
<name>A0A2U9QI78_THEAQ</name>
<keyword evidence="1" id="KW-0472">Membrane</keyword>
<organism evidence="2">
    <name type="scientific">Thermus aquaticus</name>
    <dbReference type="NCBI Taxonomy" id="271"/>
    <lineage>
        <taxon>Bacteria</taxon>
        <taxon>Thermotogati</taxon>
        <taxon>Deinococcota</taxon>
        <taxon>Deinococci</taxon>
        <taxon>Thermales</taxon>
        <taxon>Thermaceae</taxon>
        <taxon>Thermus</taxon>
    </lineage>
</organism>
<feature type="transmembrane region" description="Helical" evidence="1">
    <location>
        <begin position="120"/>
        <end position="146"/>
    </location>
</feature>
<gene>
    <name evidence="2" type="ORF">B6246_p0170</name>
</gene>
<accession>A0A2U9QI78</accession>
<sequence length="185" mass="19960">MASTASRKPLPPEAIGVLAGVLEGPYGGLFTGGLFWRRPDWRVAFFSGLGWLTAGMPGSPPLLALWIGQGVLELWRRGRWSRVLAVLGFAAGGLLFRFLWLAPLGVVLAEVARERRHQGLALGGLALAGLGVYGPTGLLLPLGAWWVARLPWREGGRFRGMDLPSFLYGAAMLLRNMAATALGWR</sequence>